<evidence type="ECO:0000313" key="8">
    <source>
        <dbReference type="EMBL" id="KAF9630707.1"/>
    </source>
</evidence>
<comment type="caution">
    <text evidence="8">The sequence shown here is derived from an EMBL/GenBank/DDBJ whole genome shotgun (WGS) entry which is preliminary data.</text>
</comment>
<feature type="transmembrane region" description="Helical" evidence="6">
    <location>
        <begin position="464"/>
        <end position="483"/>
    </location>
</feature>
<dbReference type="EMBL" id="MDYX01000041">
    <property type="protein sequence ID" value="KAF9630707.1"/>
    <property type="molecule type" value="Genomic_DNA"/>
</dbReference>
<name>A0A8H7ITL6_9PEZI</name>
<evidence type="ECO:0000256" key="1">
    <source>
        <dbReference type="ARBA" id="ARBA00004141"/>
    </source>
</evidence>
<dbReference type="SUPFAM" id="SSF103473">
    <property type="entry name" value="MFS general substrate transporter"/>
    <property type="match status" value="1"/>
</dbReference>
<dbReference type="PROSITE" id="PS50850">
    <property type="entry name" value="MFS"/>
    <property type="match status" value="1"/>
</dbReference>
<keyword evidence="4 6" id="KW-1133">Transmembrane helix</keyword>
<dbReference type="Pfam" id="PF07690">
    <property type="entry name" value="MFS_1"/>
    <property type="match status" value="1"/>
</dbReference>
<evidence type="ECO:0000256" key="4">
    <source>
        <dbReference type="ARBA" id="ARBA00022989"/>
    </source>
</evidence>
<dbReference type="FunFam" id="1.20.1250.20:FF:000364">
    <property type="entry name" value="MFS general substrate transporter"/>
    <property type="match status" value="1"/>
</dbReference>
<organism evidence="8 9">
    <name type="scientific">Lasiodiplodia theobromae</name>
    <dbReference type="NCBI Taxonomy" id="45133"/>
    <lineage>
        <taxon>Eukaryota</taxon>
        <taxon>Fungi</taxon>
        <taxon>Dikarya</taxon>
        <taxon>Ascomycota</taxon>
        <taxon>Pezizomycotina</taxon>
        <taxon>Dothideomycetes</taxon>
        <taxon>Dothideomycetes incertae sedis</taxon>
        <taxon>Botryosphaeriales</taxon>
        <taxon>Botryosphaeriaceae</taxon>
        <taxon>Lasiodiplodia</taxon>
    </lineage>
</organism>
<feature type="domain" description="Major facilitator superfamily (MFS) profile" evidence="7">
    <location>
        <begin position="79"/>
        <end position="522"/>
    </location>
</feature>
<evidence type="ECO:0000256" key="3">
    <source>
        <dbReference type="ARBA" id="ARBA00022692"/>
    </source>
</evidence>
<feature type="transmembrane region" description="Helical" evidence="6">
    <location>
        <begin position="165"/>
        <end position="186"/>
    </location>
</feature>
<comment type="subcellular location">
    <subcellularLocation>
        <location evidence="1">Membrane</location>
        <topology evidence="1">Multi-pass membrane protein</topology>
    </subcellularLocation>
</comment>
<feature type="transmembrane region" description="Helical" evidence="6">
    <location>
        <begin position="362"/>
        <end position="385"/>
    </location>
</feature>
<feature type="transmembrane region" description="Helical" evidence="6">
    <location>
        <begin position="424"/>
        <end position="443"/>
    </location>
</feature>
<keyword evidence="5 6" id="KW-0472">Membrane</keyword>
<feature type="transmembrane region" description="Helical" evidence="6">
    <location>
        <begin position="257"/>
        <end position="280"/>
    </location>
</feature>
<dbReference type="GO" id="GO:0022857">
    <property type="term" value="F:transmembrane transporter activity"/>
    <property type="evidence" value="ECO:0007669"/>
    <property type="project" value="InterPro"/>
</dbReference>
<accession>A0A8H7ITL6</accession>
<protein>
    <submittedName>
        <fullName evidence="8">Major facilitator superfamily transporter</fullName>
    </submittedName>
</protein>
<sequence length="553" mass="61575">MATVQRSLENIDVENAHTEKSEVVNTEQCSHARGMSLDDEEFLANFSEERKKSAIRKVDVRDHHLPLRPADTDSLQWRLIPMLLILYLITYIDKTNIGEENSDVELVTLSRLTLKGNAKIEGLLPSLGMTGTQYNIALSIFFIPYVLAEVPSNMILERFTHPSQYLGSIVFAWGVIMTCTGIVQNFPGLTVVRFLLGLFEAGFFPGAILLISKWYLPNETQTRIALLYSSAASGGAFSGLLAFGLAKMDGLGGLEGWRWIFIIEGILTVAMAVACFFLLVDSPALSSRWLDPDEIRYFELRQYARRMHSVQASGKKKAVHWNALWAVLTDWKIYLLIVANWSNVVPNYALKFTMPQIIKNMGYTSATAQLLTIPPYAVGALAAYVSSVFADRYSWRMPFIVGPQLCLVVAFSILFTKSEHIKDNVAVCYFAVCLACSGMYPILPGLNAWNISNLAGPEKRSIGIGWLICAGNVGGVIGSYIYIDDEAPKYPTGYGTSFGFAAAGIVACFALEFALWTINKKNSRHTEEQIRAQYSDEELEKMGDRSPLFRYTL</sequence>
<reference evidence="8" key="1">
    <citation type="submission" date="2016-08" db="EMBL/GenBank/DDBJ databases">
        <authorList>
            <person name="Yan J."/>
        </authorList>
    </citation>
    <scope>NUCLEOTIDE SEQUENCE</scope>
    <source>
        <strain evidence="8">CSS-01s</strain>
    </source>
</reference>
<evidence type="ECO:0000256" key="6">
    <source>
        <dbReference type="SAM" id="Phobius"/>
    </source>
</evidence>
<dbReference type="InterPro" id="IPR011701">
    <property type="entry name" value="MFS"/>
</dbReference>
<feature type="transmembrane region" description="Helical" evidence="6">
    <location>
        <begin position="397"/>
        <end position="418"/>
    </location>
</feature>
<dbReference type="GO" id="GO:0016020">
    <property type="term" value="C:membrane"/>
    <property type="evidence" value="ECO:0007669"/>
    <property type="project" value="UniProtKB-SubCell"/>
</dbReference>
<gene>
    <name evidence="8" type="ORF">BFW01_g1269</name>
</gene>
<evidence type="ECO:0000256" key="2">
    <source>
        <dbReference type="ARBA" id="ARBA00022448"/>
    </source>
</evidence>
<dbReference type="FunFam" id="1.20.1250.20:FF:000057">
    <property type="entry name" value="MFS general substrate transporter"/>
    <property type="match status" value="1"/>
</dbReference>
<evidence type="ECO:0000313" key="9">
    <source>
        <dbReference type="Proteomes" id="UP000627934"/>
    </source>
</evidence>
<feature type="transmembrane region" description="Helical" evidence="6">
    <location>
        <begin position="192"/>
        <end position="212"/>
    </location>
</feature>
<dbReference type="PANTHER" id="PTHR43791:SF79">
    <property type="entry name" value="MAJOR FACILITATOR SUPERFAMILY (MFS) PROFILE DOMAIN-CONTAINING PROTEIN"/>
    <property type="match status" value="1"/>
</dbReference>
<keyword evidence="3 6" id="KW-0812">Transmembrane</keyword>
<dbReference type="InterPro" id="IPR020846">
    <property type="entry name" value="MFS_dom"/>
</dbReference>
<feature type="transmembrane region" description="Helical" evidence="6">
    <location>
        <begin position="224"/>
        <end position="245"/>
    </location>
</feature>
<reference evidence="8" key="2">
    <citation type="journal article" date="2018" name="DNA Res.">
        <title>Comparative genome and transcriptome analyses reveal adaptations to opportunistic infections in woody plant degrading pathogens of Botryosphaeriaceae.</title>
        <authorList>
            <person name="Yan J.Y."/>
            <person name="Zhao W.S."/>
            <person name="Chen Z."/>
            <person name="Xing Q.K."/>
            <person name="Zhang W."/>
            <person name="Chethana K.W.T."/>
            <person name="Xue M.F."/>
            <person name="Xu J.P."/>
            <person name="Phillips A.J.L."/>
            <person name="Wang Y."/>
            <person name="Liu J.H."/>
            <person name="Liu M."/>
            <person name="Zhou Y."/>
            <person name="Jayawardena R.S."/>
            <person name="Manawasinghe I.S."/>
            <person name="Huang J.B."/>
            <person name="Qiao G.H."/>
            <person name="Fu C.Y."/>
            <person name="Guo F.F."/>
            <person name="Dissanayake A.J."/>
            <person name="Peng Y.L."/>
            <person name="Hyde K.D."/>
            <person name="Li X.H."/>
        </authorList>
    </citation>
    <scope>NUCLEOTIDE SEQUENCE</scope>
    <source>
        <strain evidence="8">CSS-01s</strain>
    </source>
</reference>
<evidence type="ECO:0000259" key="7">
    <source>
        <dbReference type="PROSITE" id="PS50850"/>
    </source>
</evidence>
<keyword evidence="2" id="KW-0813">Transport</keyword>
<dbReference type="Gene3D" id="1.20.1250.20">
    <property type="entry name" value="MFS general substrate transporter like domains"/>
    <property type="match status" value="2"/>
</dbReference>
<dbReference type="PANTHER" id="PTHR43791">
    <property type="entry name" value="PERMEASE-RELATED"/>
    <property type="match status" value="1"/>
</dbReference>
<dbReference type="InterPro" id="IPR036259">
    <property type="entry name" value="MFS_trans_sf"/>
</dbReference>
<evidence type="ECO:0000256" key="5">
    <source>
        <dbReference type="ARBA" id="ARBA00023136"/>
    </source>
</evidence>
<feature type="transmembrane region" description="Helical" evidence="6">
    <location>
        <begin position="495"/>
        <end position="516"/>
    </location>
</feature>
<proteinExistence type="predicted"/>
<dbReference type="AlphaFoldDB" id="A0A8H7ITL6"/>
<dbReference type="Proteomes" id="UP000627934">
    <property type="component" value="Unassembled WGS sequence"/>
</dbReference>
<feature type="transmembrane region" description="Helical" evidence="6">
    <location>
        <begin position="323"/>
        <end position="342"/>
    </location>
</feature>